<name>A0A3A1YQX1_9BURK</name>
<dbReference type="CDD" id="cd09600">
    <property type="entry name" value="M1_APN"/>
    <property type="match status" value="1"/>
</dbReference>
<evidence type="ECO:0000256" key="4">
    <source>
        <dbReference type="ARBA" id="ARBA00012564"/>
    </source>
</evidence>
<dbReference type="PANTHER" id="PTHR46322">
    <property type="entry name" value="PUROMYCIN-SENSITIVE AMINOPEPTIDASE"/>
    <property type="match status" value="1"/>
</dbReference>
<evidence type="ECO:0000256" key="5">
    <source>
        <dbReference type="ARBA" id="ARBA00015611"/>
    </source>
</evidence>
<dbReference type="EMBL" id="NQYH01000008">
    <property type="protein sequence ID" value="RIY40572.1"/>
    <property type="molecule type" value="Genomic_DNA"/>
</dbReference>
<dbReference type="EC" id="3.4.11.2" evidence="4 13"/>
<evidence type="ECO:0000259" key="14">
    <source>
        <dbReference type="Pfam" id="PF01433"/>
    </source>
</evidence>
<feature type="domain" description="Aminopeptidase N-like N-terminal" evidence="17">
    <location>
        <begin position="50"/>
        <end position="189"/>
    </location>
</feature>
<dbReference type="Gene3D" id="2.60.40.1730">
    <property type="entry name" value="tricorn interacting facor f3 domain"/>
    <property type="match status" value="1"/>
</dbReference>
<dbReference type="InterPro" id="IPR012779">
    <property type="entry name" value="Peptidase_M1_pepN"/>
</dbReference>
<keyword evidence="7" id="KW-0645">Protease</keyword>
<evidence type="ECO:0000256" key="9">
    <source>
        <dbReference type="ARBA" id="ARBA00022801"/>
    </source>
</evidence>
<dbReference type="NCBIfam" id="TIGR02414">
    <property type="entry name" value="pepN_proteo"/>
    <property type="match status" value="1"/>
</dbReference>
<dbReference type="Pfam" id="PF01433">
    <property type="entry name" value="Peptidase_M1"/>
    <property type="match status" value="1"/>
</dbReference>
<dbReference type="Gene3D" id="2.60.40.1840">
    <property type="match status" value="1"/>
</dbReference>
<keyword evidence="6 18" id="KW-0031">Aminopeptidase</keyword>
<dbReference type="Gene3D" id="1.10.390.10">
    <property type="entry name" value="Neutral Protease Domain 2"/>
    <property type="match status" value="1"/>
</dbReference>
<keyword evidence="9" id="KW-0378">Hydrolase</keyword>
<dbReference type="GO" id="GO:0008237">
    <property type="term" value="F:metallopeptidase activity"/>
    <property type="evidence" value="ECO:0007669"/>
    <property type="project" value="UniProtKB-UniRule"/>
</dbReference>
<dbReference type="InterPro" id="IPR027268">
    <property type="entry name" value="Peptidase_M4/M1_CTD_sf"/>
</dbReference>
<dbReference type="FunFam" id="3.30.2010.30:FF:000002">
    <property type="entry name" value="Putative aminopeptidase N"/>
    <property type="match status" value="1"/>
</dbReference>
<dbReference type="InterPro" id="IPR024601">
    <property type="entry name" value="Peptidase_M1_pepN_C"/>
</dbReference>
<dbReference type="RefSeq" id="WP_119516397.1">
    <property type="nucleotide sequence ID" value="NZ_NQYH01000008.1"/>
</dbReference>
<dbReference type="Pfam" id="PF17900">
    <property type="entry name" value="Peptidase_M1_N"/>
    <property type="match status" value="1"/>
</dbReference>
<feature type="domain" description="Peptidase M1 alanyl aminopeptidase C-terminal" evidence="16">
    <location>
        <begin position="575"/>
        <end position="897"/>
    </location>
</feature>
<evidence type="ECO:0000256" key="1">
    <source>
        <dbReference type="ARBA" id="ARBA00000098"/>
    </source>
</evidence>
<dbReference type="GO" id="GO:0006508">
    <property type="term" value="P:proteolysis"/>
    <property type="evidence" value="ECO:0007669"/>
    <property type="project" value="UniProtKB-UniRule"/>
</dbReference>
<dbReference type="Gene3D" id="3.30.2010.30">
    <property type="match status" value="1"/>
</dbReference>
<evidence type="ECO:0000256" key="2">
    <source>
        <dbReference type="ARBA" id="ARBA00001947"/>
    </source>
</evidence>
<evidence type="ECO:0000259" key="16">
    <source>
        <dbReference type="Pfam" id="PF17432"/>
    </source>
</evidence>
<dbReference type="InterPro" id="IPR042097">
    <property type="entry name" value="Aminopeptidase_N-like_N_sf"/>
</dbReference>
<evidence type="ECO:0000313" key="18">
    <source>
        <dbReference type="EMBL" id="RIY40572.1"/>
    </source>
</evidence>
<dbReference type="SUPFAM" id="SSF55486">
    <property type="entry name" value="Metalloproteases ('zincins'), catalytic domain"/>
    <property type="match status" value="1"/>
</dbReference>
<dbReference type="InterPro" id="IPR001930">
    <property type="entry name" value="Peptidase_M1"/>
</dbReference>
<evidence type="ECO:0000259" key="15">
    <source>
        <dbReference type="Pfam" id="PF11940"/>
    </source>
</evidence>
<proteinExistence type="inferred from homology"/>
<keyword evidence="11" id="KW-0482">Metalloprotease</keyword>
<dbReference type="SUPFAM" id="SSF63737">
    <property type="entry name" value="Leukotriene A4 hydrolase N-terminal domain"/>
    <property type="match status" value="1"/>
</dbReference>
<dbReference type="Pfam" id="PF11940">
    <property type="entry name" value="DUF3458"/>
    <property type="match status" value="1"/>
</dbReference>
<dbReference type="OrthoDB" id="100605at2"/>
<evidence type="ECO:0000256" key="6">
    <source>
        <dbReference type="ARBA" id="ARBA00022438"/>
    </source>
</evidence>
<gene>
    <name evidence="18" type="ORF">CJP73_10635</name>
</gene>
<dbReference type="Proteomes" id="UP000266206">
    <property type="component" value="Unassembled WGS sequence"/>
</dbReference>
<accession>A0A3A1YQX1</accession>
<comment type="similarity">
    <text evidence="3">Belongs to the peptidase M1 family.</text>
</comment>
<organism evidence="18 19">
    <name type="scientific">Neopusillimonas maritima</name>
    <dbReference type="NCBI Taxonomy" id="2026239"/>
    <lineage>
        <taxon>Bacteria</taxon>
        <taxon>Pseudomonadati</taxon>
        <taxon>Pseudomonadota</taxon>
        <taxon>Betaproteobacteria</taxon>
        <taxon>Burkholderiales</taxon>
        <taxon>Alcaligenaceae</taxon>
        <taxon>Neopusillimonas</taxon>
    </lineage>
</organism>
<dbReference type="InterPro" id="IPR037144">
    <property type="entry name" value="Peptidase_M1_pepN_C_sf"/>
</dbReference>
<evidence type="ECO:0000256" key="10">
    <source>
        <dbReference type="ARBA" id="ARBA00022833"/>
    </source>
</evidence>
<evidence type="ECO:0000256" key="13">
    <source>
        <dbReference type="NCBIfam" id="TIGR02414"/>
    </source>
</evidence>
<dbReference type="PANTHER" id="PTHR46322:SF1">
    <property type="entry name" value="PUROMYCIN-SENSITIVE AMINOPEPTIDASE"/>
    <property type="match status" value="1"/>
</dbReference>
<reference evidence="18 19" key="1">
    <citation type="submission" date="2017-08" db="EMBL/GenBank/DDBJ databases">
        <title>Pusillimonas indicus sp. nov., a member of the family Alcaligenaceae isolated from surface seawater.</title>
        <authorList>
            <person name="Li J."/>
        </authorList>
    </citation>
    <scope>NUCLEOTIDE SEQUENCE [LARGE SCALE GENOMIC DNA]</scope>
    <source>
        <strain evidence="18 19">L52-1-41</strain>
    </source>
</reference>
<evidence type="ECO:0000256" key="7">
    <source>
        <dbReference type="ARBA" id="ARBA00022670"/>
    </source>
</evidence>
<keyword evidence="8" id="KW-0479">Metal-binding</keyword>
<evidence type="ECO:0000256" key="8">
    <source>
        <dbReference type="ARBA" id="ARBA00022723"/>
    </source>
</evidence>
<evidence type="ECO:0000256" key="12">
    <source>
        <dbReference type="ARBA" id="ARBA00059739"/>
    </source>
</evidence>
<dbReference type="Gene3D" id="1.25.50.10">
    <property type="entry name" value="Peptidase M1, alanyl aminopeptidase, C-terminal domain"/>
    <property type="match status" value="1"/>
</dbReference>
<comment type="cofactor">
    <cofactor evidence="2">
        <name>Zn(2+)</name>
        <dbReference type="ChEBI" id="CHEBI:29105"/>
    </cofactor>
</comment>
<comment type="caution">
    <text evidence="18">The sequence shown here is derived from an EMBL/GenBank/DDBJ whole genome shotgun (WGS) entry which is preliminary data.</text>
</comment>
<sequence length="898" mass="101034">MRTDTAPTIYRHDYQPYAYRVKSTRLCFELDENVTTVVSTLDIERTGTTPVPLILNGEHLELISIELNGSLLSENDYRLDTETLTLFPESASFSLQITNRCKPLDNTSLMGLYVSGKSLFTQCEAEGFRRITWFPDRPDVMSRFTVTLRADAKRYPLLLSNGNLISQTDLANGRHEAVWEDPHPKPCYLFALVAGDFDCREKRIKTAEGREALLQVYCDKGDLGKTEWALQCLERSVRWDEQRFGLPLDLDRFMIVAARDFNMGAMENKGLNVFNSAYVLADPDTATDASYEAIESVIGHEYFHNWTGNRVTCRDWFQLSLKEGLTVFRDQEFSADMMAASLPEKEAVSARAVKRIDDVVALRTAQFPEDAGPMAHPIRPESYQEIGNFYTATVYEKGAEVIRMQHTLLGEEGFQAGMQTYFRRHDGQAVTCDDFVDAMDTVYRAGNPGKDMSVFRRWYSQAGTPRVNVSINHDAANQSCSITLTQRCEPVGVEKRQTPPVEKPPLHIPFALGLLSPDGTPIPLQNGSNTTDTLVLDLTEHTQSWTFENVPGRPVPSLLRHFSAPVIVEYDYRNDELALLARFDTDPFARWEAGQELATRYLLAQVSENITNNAPELALLVETWQTLASDDTLSAAYLARALVLPSERILLEKCKPADPQAIVAARNALRAELGIALQDIWQSHYQNLSETLNKSSYAPNPLQAGQRALRNCALSYLVTGQPQKYLDLAVKQYEGATNMTERMGSLSTIVHQDSVQTIQKALASFYSRYENNPLVIDRWFALQATAASTDVDTVRSLMTHPAFTMRNPNRARALLFQFCLNNLKGVHSQAGYAFWAEQVLALDAINPEIAARLARAFDNWRRFAPAYRDAIETALKKIQAHPTLSRNVSEIINKALEL</sequence>
<dbReference type="GO" id="GO:0008270">
    <property type="term" value="F:zinc ion binding"/>
    <property type="evidence" value="ECO:0007669"/>
    <property type="project" value="InterPro"/>
</dbReference>
<evidence type="ECO:0000313" key="19">
    <source>
        <dbReference type="Proteomes" id="UP000266206"/>
    </source>
</evidence>
<dbReference type="AlphaFoldDB" id="A0A3A1YQX1"/>
<comment type="catalytic activity">
    <reaction evidence="1">
        <text>Release of an N-terminal amino acid, Xaa-|-Yaa- from a peptide, amide or arylamide. Xaa is preferably Ala, but may be most amino acids including Pro (slow action). When a terminal hydrophobic residue is followed by a prolyl residue, the two may be released as an intact Xaa-Pro dipeptide.</text>
        <dbReference type="EC" id="3.4.11.2"/>
    </reaction>
</comment>
<evidence type="ECO:0000256" key="11">
    <source>
        <dbReference type="ARBA" id="ARBA00023049"/>
    </source>
</evidence>
<dbReference type="GO" id="GO:0016285">
    <property type="term" value="F:alanyl aminopeptidase activity"/>
    <property type="evidence" value="ECO:0007669"/>
    <property type="project" value="UniProtKB-EC"/>
</dbReference>
<dbReference type="InterPro" id="IPR014782">
    <property type="entry name" value="Peptidase_M1_dom"/>
</dbReference>
<evidence type="ECO:0000256" key="3">
    <source>
        <dbReference type="ARBA" id="ARBA00010136"/>
    </source>
</evidence>
<dbReference type="InterPro" id="IPR045357">
    <property type="entry name" value="Aminopeptidase_N-like_N"/>
</dbReference>
<feature type="domain" description="Peptidase M1 alanyl aminopeptidase Ig-like fold" evidence="15">
    <location>
        <begin position="463"/>
        <end position="571"/>
    </location>
</feature>
<keyword evidence="10" id="KW-0862">Zinc</keyword>
<dbReference type="FunFam" id="2.60.40.1730:FF:000005">
    <property type="entry name" value="Aminopeptidase N"/>
    <property type="match status" value="1"/>
</dbReference>
<dbReference type="InterPro" id="IPR038438">
    <property type="entry name" value="PepN_Ig-like_sf"/>
</dbReference>
<comment type="function">
    <text evidence="12">Aminopeptidase N is involved in the degradation of intracellular peptides generated by protein breakdown during normal growth as well as in response to nutrient starvation.</text>
</comment>
<dbReference type="InterPro" id="IPR035414">
    <property type="entry name" value="Peptidase_M1_pepN_Ig-like"/>
</dbReference>
<evidence type="ECO:0000259" key="17">
    <source>
        <dbReference type="Pfam" id="PF17900"/>
    </source>
</evidence>
<protein>
    <recommendedName>
        <fullName evidence="5 13">Aminopeptidase N</fullName>
        <ecNumber evidence="4 13">3.4.11.2</ecNumber>
    </recommendedName>
</protein>
<feature type="domain" description="Peptidase M1 membrane alanine aminopeptidase" evidence="14">
    <location>
        <begin position="228"/>
        <end position="444"/>
    </location>
</feature>
<dbReference type="Pfam" id="PF17432">
    <property type="entry name" value="DUF3458_C"/>
    <property type="match status" value="1"/>
</dbReference>
<dbReference type="PRINTS" id="PR00756">
    <property type="entry name" value="ALADIPTASE"/>
</dbReference>